<keyword evidence="2" id="KW-0560">Oxidoreductase</keyword>
<dbReference type="InterPro" id="IPR046826">
    <property type="entry name" value="PDH_N"/>
</dbReference>
<dbReference type="GO" id="GO:0070403">
    <property type="term" value="F:NAD+ binding"/>
    <property type="evidence" value="ECO:0007669"/>
    <property type="project" value="InterPro"/>
</dbReference>
<evidence type="ECO:0000256" key="3">
    <source>
        <dbReference type="ARBA" id="ARBA00029440"/>
    </source>
</evidence>
<dbReference type="InterPro" id="IPR008927">
    <property type="entry name" value="6-PGluconate_DH-like_C_sf"/>
</dbReference>
<dbReference type="InterPro" id="IPR050812">
    <property type="entry name" value="Preph/Arog_dehydrog"/>
</dbReference>
<evidence type="ECO:0000313" key="6">
    <source>
        <dbReference type="Proteomes" id="UP000886743"/>
    </source>
</evidence>
<dbReference type="Pfam" id="PF02153">
    <property type="entry name" value="PDH_N"/>
    <property type="match status" value="1"/>
</dbReference>
<accession>A0A9D1NGU6</accession>
<comment type="caution">
    <text evidence="5">The sequence shown here is derived from an EMBL/GenBank/DDBJ whole genome shotgun (WGS) entry which is preliminary data.</text>
</comment>
<evidence type="ECO:0000256" key="2">
    <source>
        <dbReference type="ARBA" id="ARBA00023002"/>
    </source>
</evidence>
<dbReference type="InterPro" id="IPR003099">
    <property type="entry name" value="Prephen_DH"/>
</dbReference>
<dbReference type="GO" id="GO:0004665">
    <property type="term" value="F:prephenate dehydrogenase (NADP+) activity"/>
    <property type="evidence" value="ECO:0007669"/>
    <property type="project" value="InterPro"/>
</dbReference>
<comment type="pathway">
    <text evidence="3">Amino-acid biosynthesis.</text>
</comment>
<organism evidence="5 6">
    <name type="scientific">Candidatus Aphodoplasma excrementigallinarum</name>
    <dbReference type="NCBI Taxonomy" id="2840673"/>
    <lineage>
        <taxon>Bacteria</taxon>
        <taxon>Bacillati</taxon>
        <taxon>Bacillota</taxon>
        <taxon>Clostridia</taxon>
        <taxon>Eubacteriales</taxon>
        <taxon>Candidatus Aphodoplasma</taxon>
    </lineage>
</organism>
<dbReference type="SUPFAM" id="SSF51735">
    <property type="entry name" value="NAD(P)-binding Rossmann-fold domains"/>
    <property type="match status" value="1"/>
</dbReference>
<dbReference type="PANTHER" id="PTHR21363">
    <property type="entry name" value="PREPHENATE DEHYDROGENASE"/>
    <property type="match status" value="1"/>
</dbReference>
<dbReference type="InterPro" id="IPR036291">
    <property type="entry name" value="NAD(P)-bd_dom_sf"/>
</dbReference>
<reference evidence="5" key="2">
    <citation type="journal article" date="2021" name="PeerJ">
        <title>Extensive microbial diversity within the chicken gut microbiome revealed by metagenomics and culture.</title>
        <authorList>
            <person name="Gilroy R."/>
            <person name="Ravi A."/>
            <person name="Getino M."/>
            <person name="Pursley I."/>
            <person name="Horton D.L."/>
            <person name="Alikhan N.F."/>
            <person name="Baker D."/>
            <person name="Gharbi K."/>
            <person name="Hall N."/>
            <person name="Watson M."/>
            <person name="Adriaenssens E.M."/>
            <person name="Foster-Nyarko E."/>
            <person name="Jarju S."/>
            <person name="Secka A."/>
            <person name="Antonio M."/>
            <person name="Oren A."/>
            <person name="Chaudhuri R.R."/>
            <person name="La Ragione R."/>
            <person name="Hildebrand F."/>
            <person name="Pallen M.J."/>
        </authorList>
    </citation>
    <scope>NUCLEOTIDE SEQUENCE</scope>
    <source>
        <strain evidence="5">4920</strain>
    </source>
</reference>
<name>A0A9D1NGU6_9FIRM</name>
<sequence>MNIGVVGLGLIGGSLCKTVRKNTAHRCYGLDRDTAVVEQALRDGAVCGPLKEAQLGDMDLTAVCLHPRQTIAFLQEHAAAFRPGSIVTDVCGVKGAVVSAVEQPLMRAGVRYVGAHPMAGREFSGYAYALDTLFDGASFILTPTEHSDIGAVETLRALALELGFGRVVLATPRQHDETIAFTSQLAHVVSNAYVKSPRLFNQSGFSAGSFQDLTRVAKLDENMWTDLFLLNAGALTEEIDTLIAHLAQYRDALAAQDHDTLRALLRAGRELKEKSLAQER</sequence>
<dbReference type="PANTHER" id="PTHR21363:SF0">
    <property type="entry name" value="PREPHENATE DEHYDROGENASE [NADP(+)]"/>
    <property type="match status" value="1"/>
</dbReference>
<dbReference type="Pfam" id="PF20463">
    <property type="entry name" value="PDH_C"/>
    <property type="match status" value="1"/>
</dbReference>
<dbReference type="Gene3D" id="1.10.3660.10">
    <property type="entry name" value="6-phosphogluconate dehydrogenase C-terminal like domain"/>
    <property type="match status" value="1"/>
</dbReference>
<proteinExistence type="inferred from homology"/>
<dbReference type="EMBL" id="DVOF01000132">
    <property type="protein sequence ID" value="HIV02835.1"/>
    <property type="molecule type" value="Genomic_DNA"/>
</dbReference>
<dbReference type="AlphaFoldDB" id="A0A9D1NGU6"/>
<evidence type="ECO:0000313" key="5">
    <source>
        <dbReference type="EMBL" id="HIV02835.1"/>
    </source>
</evidence>
<gene>
    <name evidence="5" type="ORF">IAC74_04615</name>
</gene>
<protein>
    <submittedName>
        <fullName evidence="5">Prephenate dehydrogenase/arogenate dehydrogenase family protein</fullName>
    </submittedName>
</protein>
<reference evidence="5" key="1">
    <citation type="submission" date="2020-10" db="EMBL/GenBank/DDBJ databases">
        <authorList>
            <person name="Gilroy R."/>
        </authorList>
    </citation>
    <scope>NUCLEOTIDE SEQUENCE</scope>
    <source>
        <strain evidence="5">4920</strain>
    </source>
</reference>
<evidence type="ECO:0000259" key="4">
    <source>
        <dbReference type="PROSITE" id="PS51176"/>
    </source>
</evidence>
<dbReference type="PROSITE" id="PS51176">
    <property type="entry name" value="PDH_ADH"/>
    <property type="match status" value="1"/>
</dbReference>
<dbReference type="Gene3D" id="3.40.50.720">
    <property type="entry name" value="NAD(P)-binding Rossmann-like Domain"/>
    <property type="match status" value="1"/>
</dbReference>
<comment type="similarity">
    <text evidence="1">Belongs to the prephenate/arogenate dehydrogenase family.</text>
</comment>
<dbReference type="InterPro" id="IPR046825">
    <property type="entry name" value="PDH_C"/>
</dbReference>
<evidence type="ECO:0000256" key="1">
    <source>
        <dbReference type="ARBA" id="ARBA00007964"/>
    </source>
</evidence>
<feature type="domain" description="Prephenate/arogenate dehydrogenase" evidence="4">
    <location>
        <begin position="1"/>
        <end position="280"/>
    </location>
</feature>
<dbReference type="GO" id="GO:0006571">
    <property type="term" value="P:tyrosine biosynthetic process"/>
    <property type="evidence" value="ECO:0007669"/>
    <property type="project" value="InterPro"/>
</dbReference>
<dbReference type="Proteomes" id="UP000886743">
    <property type="component" value="Unassembled WGS sequence"/>
</dbReference>
<dbReference type="SUPFAM" id="SSF48179">
    <property type="entry name" value="6-phosphogluconate dehydrogenase C-terminal domain-like"/>
    <property type="match status" value="1"/>
</dbReference>
<dbReference type="GO" id="GO:0008977">
    <property type="term" value="F:prephenate dehydrogenase (NAD+) activity"/>
    <property type="evidence" value="ECO:0007669"/>
    <property type="project" value="InterPro"/>
</dbReference>